<dbReference type="InterPro" id="IPR017853">
    <property type="entry name" value="GH"/>
</dbReference>
<organism evidence="5 6">
    <name type="scientific">Saccharopolyspora erythraea (strain ATCC 11635 / DSM 40517 / JCM 4748 / NBRC 13426 / NCIMB 8594 / NRRL 2338)</name>
    <dbReference type="NCBI Taxonomy" id="405948"/>
    <lineage>
        <taxon>Bacteria</taxon>
        <taxon>Bacillati</taxon>
        <taxon>Actinomycetota</taxon>
        <taxon>Actinomycetes</taxon>
        <taxon>Pseudonocardiales</taxon>
        <taxon>Pseudonocardiaceae</taxon>
        <taxon>Saccharopolyspora</taxon>
    </lineage>
</organism>
<protein>
    <submittedName>
        <fullName evidence="5">Glycoside hydrolase, family 25</fullName>
    </submittedName>
</protein>
<gene>
    <name evidence="5" type="ordered locus">SACE_5345</name>
</gene>
<dbReference type="GO" id="GO:0016998">
    <property type="term" value="P:cell wall macromolecule catabolic process"/>
    <property type="evidence" value="ECO:0007669"/>
    <property type="project" value="InterPro"/>
</dbReference>
<dbReference type="SMART" id="SM00641">
    <property type="entry name" value="Glyco_25"/>
    <property type="match status" value="1"/>
</dbReference>
<evidence type="ECO:0000256" key="2">
    <source>
        <dbReference type="ARBA" id="ARBA00022801"/>
    </source>
</evidence>
<sequence>MVHRIGESPAAQRVRQWLAPLLLRIQQWIAPLARRLWERVAPQVEAAQDKVQGRLNSAFGNDLTAGKQSPVPARVRSMQLGAAAAALGIVAVVVGSAGGVSGGQDVEEAAQTAALPAGAPQNPGQAPVPADPHGGDGDVPPEAPPAPEPEAPWGPPAEGIDVSNHNGSIDWRKVAADGKQFTFVLATDGTSFTNPRYSEQYHGAKEAGLIAGAYHFARPDKSAEAQADRLLATADYQPDGRSLPPVLDLEVDPKGGGCYGLSVQEMHQWTDTFNRKIKDATGKDPIIYANPSFWNQCMGGTADYGDHPLWLASYGVSNPKVPAGFDNWDFWQYTDSGKVAGISKPTDLNQFQGGIERLKQLASN</sequence>
<dbReference type="KEGG" id="sen:SACE_5345"/>
<dbReference type="eggNOG" id="COG3757">
    <property type="taxonomic scope" value="Bacteria"/>
</dbReference>
<dbReference type="PANTHER" id="PTHR34135:SF2">
    <property type="entry name" value="LYSOZYME"/>
    <property type="match status" value="1"/>
</dbReference>
<dbReference type="SUPFAM" id="SSF51445">
    <property type="entry name" value="(Trans)glycosidases"/>
    <property type="match status" value="1"/>
</dbReference>
<dbReference type="Gene3D" id="3.20.20.80">
    <property type="entry name" value="Glycosidases"/>
    <property type="match status" value="1"/>
</dbReference>
<dbReference type="Pfam" id="PF01183">
    <property type="entry name" value="Glyco_hydro_25"/>
    <property type="match status" value="1"/>
</dbReference>
<dbReference type="GO" id="GO:0003796">
    <property type="term" value="F:lysozyme activity"/>
    <property type="evidence" value="ECO:0007669"/>
    <property type="project" value="InterPro"/>
</dbReference>
<dbReference type="AlphaFoldDB" id="A4FKK8"/>
<evidence type="ECO:0000256" key="1">
    <source>
        <dbReference type="ARBA" id="ARBA00010646"/>
    </source>
</evidence>
<dbReference type="Proteomes" id="UP000006728">
    <property type="component" value="Chromosome"/>
</dbReference>
<dbReference type="InterPro" id="IPR018077">
    <property type="entry name" value="Glyco_hydro_fam25_subgr"/>
</dbReference>
<keyword evidence="6" id="KW-1185">Reference proteome</keyword>
<proteinExistence type="inferred from homology"/>
<dbReference type="HOGENOM" id="CLU_044973_4_1_11"/>
<reference evidence="5 6" key="1">
    <citation type="journal article" date="2007" name="Nat. Biotechnol.">
        <title>Complete genome sequence of the erythromycin-producing bacterium Saccharopolyspora erythraea NRRL23338.</title>
        <authorList>
            <person name="Oliynyk M."/>
            <person name="Samborskyy M."/>
            <person name="Lester J.B."/>
            <person name="Mironenko T."/>
            <person name="Scott N."/>
            <person name="Dickens S."/>
            <person name="Haydock S.F."/>
            <person name="Leadlay P.F."/>
        </authorList>
    </citation>
    <scope>NUCLEOTIDE SEQUENCE [LARGE SCALE GENOMIC DNA]</scope>
    <source>
        <strain evidence="6">ATCC 11635 / DSM 40517 / JCM 4748 / NBRC 13426 / NCIMB 8594 / NRRL 2338</strain>
    </source>
</reference>
<dbReference type="CDD" id="cd06412">
    <property type="entry name" value="GH25_CH-type"/>
    <property type="match status" value="1"/>
</dbReference>
<dbReference type="EMBL" id="AM420293">
    <property type="protein sequence ID" value="CAM04583.1"/>
    <property type="molecule type" value="Genomic_DNA"/>
</dbReference>
<dbReference type="GO" id="GO:0016052">
    <property type="term" value="P:carbohydrate catabolic process"/>
    <property type="evidence" value="ECO:0007669"/>
    <property type="project" value="TreeGrafter"/>
</dbReference>
<feature type="compositionally biased region" description="Pro residues" evidence="4">
    <location>
        <begin position="141"/>
        <end position="155"/>
    </location>
</feature>
<name>A4FKK8_SACEN</name>
<keyword evidence="3" id="KW-0326">Glycosidase</keyword>
<evidence type="ECO:0000313" key="5">
    <source>
        <dbReference type="EMBL" id="CAM04583.1"/>
    </source>
</evidence>
<dbReference type="PANTHER" id="PTHR34135">
    <property type="entry name" value="LYSOZYME"/>
    <property type="match status" value="1"/>
</dbReference>
<dbReference type="PROSITE" id="PS51904">
    <property type="entry name" value="GLYCOSYL_HYDROL_F25_2"/>
    <property type="match status" value="1"/>
</dbReference>
<dbReference type="InterPro" id="IPR002053">
    <property type="entry name" value="Glyco_hydro_25"/>
</dbReference>
<comment type="similarity">
    <text evidence="1">Belongs to the glycosyl hydrolase 25 family.</text>
</comment>
<feature type="compositionally biased region" description="Low complexity" evidence="4">
    <location>
        <begin position="116"/>
        <end position="128"/>
    </location>
</feature>
<accession>A4FKK8</accession>
<dbReference type="CAZy" id="GH25">
    <property type="family name" value="Glycoside Hydrolase Family 25"/>
</dbReference>
<dbReference type="GO" id="GO:0009253">
    <property type="term" value="P:peptidoglycan catabolic process"/>
    <property type="evidence" value="ECO:0007669"/>
    <property type="project" value="InterPro"/>
</dbReference>
<feature type="region of interest" description="Disordered" evidence="4">
    <location>
        <begin position="116"/>
        <end position="165"/>
    </location>
</feature>
<evidence type="ECO:0000313" key="6">
    <source>
        <dbReference type="Proteomes" id="UP000006728"/>
    </source>
</evidence>
<keyword evidence="2 5" id="KW-0378">Hydrolase</keyword>
<evidence type="ECO:0000256" key="3">
    <source>
        <dbReference type="ARBA" id="ARBA00023295"/>
    </source>
</evidence>
<evidence type="ECO:0000256" key="4">
    <source>
        <dbReference type="SAM" id="MobiDB-lite"/>
    </source>
</evidence>